<dbReference type="OrthoDB" id="107110at2759"/>
<dbReference type="STRING" id="655863.F0XQC9"/>
<dbReference type="InParanoid" id="F0XQC9"/>
<gene>
    <name evidence="1" type="ORF">CMQ_7588</name>
</gene>
<proteinExistence type="predicted"/>
<dbReference type="EMBL" id="GL629801">
    <property type="protein sequence ID" value="EFX00586.1"/>
    <property type="molecule type" value="Genomic_DNA"/>
</dbReference>
<sequence>MAHFYLQYHSAFDGAQQLLANLVADEARLDKPRSSPRVIANRLQTIVKDAMPILVENGWNKAPVLGDATIRGDTQSLTVICIDEATDLFSPDDRDESSGRYRPSISFRAFRSALRSFSQNKVGTMPVLGLLLDTSSHITDFAPPASTDASQKYPTFHKLLRPIYYLETWDVFASDPPSQGKKPSWLEIACQRNDGNDDSNFLAHGPDGSIDHQVFMARFGRPLWASVVTTATDMATDAKMGDEKDRIFQRALDHIRSLAYDKLTGTTPDNSIALLLYRLQFHVQDHRLAENLVARWMHYFSYVAMDRTWVCTCQPSEPVLALAAAQKLLDHKTRCRAFRDFVQMHLHGVLHAGDCGEVVASLLLIFAADAHLDPGHPKTVSLSAFLTTLLGDINNGDDSEWADGEILLTHFNRLRLRGNQSLTAKHLISAFVLGQGFILPQGMAGADLLVPVWLRAEQRMGALLVQVKNRANGTLTKTMCAHARGSMEMAEHALPFLKTTKVFGMYISLRGKPGKDGSPHEWLPSRSGRLPIVVTAGFALSVFPVLKGPKPGGFAASANVEDDIEQILRQLLNNVGQVVLPDDRIEGVDSILYTREPL</sequence>
<dbReference type="AlphaFoldDB" id="F0XQC9"/>
<dbReference type="HOGENOM" id="CLU_456377_0_0_1"/>
<keyword evidence="2" id="KW-1185">Reference proteome</keyword>
<dbReference type="GeneID" id="25981148"/>
<dbReference type="RefSeq" id="XP_014170068.1">
    <property type="nucleotide sequence ID" value="XM_014314593.1"/>
</dbReference>
<dbReference type="PANTHER" id="PTHR33266">
    <property type="entry name" value="CHROMOSOME 15, WHOLE GENOME SHOTGUN SEQUENCE"/>
    <property type="match status" value="1"/>
</dbReference>
<dbReference type="PANTHER" id="PTHR33266:SF1">
    <property type="entry name" value="F-BOX DOMAIN-CONTAINING PROTEIN"/>
    <property type="match status" value="1"/>
</dbReference>
<dbReference type="Proteomes" id="UP000007796">
    <property type="component" value="Unassembled WGS sequence"/>
</dbReference>
<name>F0XQC9_GROCL</name>
<protein>
    <submittedName>
        <fullName evidence="1">Uncharacterized protein</fullName>
    </submittedName>
</protein>
<reference evidence="1 2" key="1">
    <citation type="journal article" date="2011" name="Proc. Natl. Acad. Sci. U.S.A.">
        <title>Genome and transcriptome analyses of the mountain pine beetle-fungal symbiont Grosmannia clavigera, a lodgepole pine pathogen.</title>
        <authorList>
            <person name="DiGuistini S."/>
            <person name="Wang Y."/>
            <person name="Liao N.Y."/>
            <person name="Taylor G."/>
            <person name="Tanguay P."/>
            <person name="Feau N."/>
            <person name="Henrissat B."/>
            <person name="Chan S.K."/>
            <person name="Hesse-Orce U."/>
            <person name="Alamouti S.M."/>
            <person name="Tsui C.K.M."/>
            <person name="Docking R.T."/>
            <person name="Levasseur A."/>
            <person name="Haridas S."/>
            <person name="Robertson G."/>
            <person name="Birol I."/>
            <person name="Holt R.A."/>
            <person name="Marra M.A."/>
            <person name="Hamelin R.C."/>
            <person name="Hirst M."/>
            <person name="Jones S.J.M."/>
            <person name="Bohlmann J."/>
            <person name="Breuil C."/>
        </authorList>
    </citation>
    <scope>NUCLEOTIDE SEQUENCE [LARGE SCALE GENOMIC DNA]</scope>
    <source>
        <strain evidence="2">kw1407 / UAMH 11150</strain>
    </source>
</reference>
<evidence type="ECO:0000313" key="2">
    <source>
        <dbReference type="Proteomes" id="UP000007796"/>
    </source>
</evidence>
<evidence type="ECO:0000313" key="1">
    <source>
        <dbReference type="EMBL" id="EFX00586.1"/>
    </source>
</evidence>
<organism evidence="2">
    <name type="scientific">Grosmannia clavigera (strain kw1407 / UAMH 11150)</name>
    <name type="common">Blue stain fungus</name>
    <name type="synonym">Graphiocladiella clavigera</name>
    <dbReference type="NCBI Taxonomy" id="655863"/>
    <lineage>
        <taxon>Eukaryota</taxon>
        <taxon>Fungi</taxon>
        <taxon>Dikarya</taxon>
        <taxon>Ascomycota</taxon>
        <taxon>Pezizomycotina</taxon>
        <taxon>Sordariomycetes</taxon>
        <taxon>Sordariomycetidae</taxon>
        <taxon>Ophiostomatales</taxon>
        <taxon>Ophiostomataceae</taxon>
        <taxon>Leptographium</taxon>
    </lineage>
</organism>
<accession>F0XQC9</accession>